<name>A0A1H3L1P0_9FIRM</name>
<dbReference type="OrthoDB" id="9778292at2"/>
<organism evidence="7 8">
    <name type="scientific">Tindallia californiensis</name>
    <dbReference type="NCBI Taxonomy" id="159292"/>
    <lineage>
        <taxon>Bacteria</taxon>
        <taxon>Bacillati</taxon>
        <taxon>Bacillota</taxon>
        <taxon>Clostridia</taxon>
        <taxon>Peptostreptococcales</taxon>
        <taxon>Tindalliaceae</taxon>
        <taxon>Tindallia</taxon>
    </lineage>
</organism>
<evidence type="ECO:0000256" key="4">
    <source>
        <dbReference type="ARBA" id="ARBA00023134"/>
    </source>
</evidence>
<evidence type="ECO:0000313" key="8">
    <source>
        <dbReference type="Proteomes" id="UP000199230"/>
    </source>
</evidence>
<dbReference type="InterPro" id="IPR005129">
    <property type="entry name" value="GTPase_ArgK"/>
</dbReference>
<dbReference type="CDD" id="cd03114">
    <property type="entry name" value="MMAA-like"/>
    <property type="match status" value="1"/>
</dbReference>
<dbReference type="Proteomes" id="UP000199230">
    <property type="component" value="Unassembled WGS sequence"/>
</dbReference>
<dbReference type="EMBL" id="FNPV01000003">
    <property type="protein sequence ID" value="SDY58139.1"/>
    <property type="molecule type" value="Genomic_DNA"/>
</dbReference>
<dbReference type="PANTHER" id="PTHR43087:SF1">
    <property type="entry name" value="LAO_AO TRANSPORT SYSTEM ATPASE"/>
    <property type="match status" value="1"/>
</dbReference>
<proteinExistence type="inferred from homology"/>
<sequence>MELEKRLLDGDKRAAARLITMIENDDPKAVAILSACFSHTGKARVIGITGPPGAGKSTLVDKLAKQLRKKEAKVGVLAVDPTSPFTGGSILGDRIRMSDLNLDPGVFIRSMGTRGHLGGLSKSTLGAVKILDIMGMDYILIETVGVGQSEVDIVKAADSVLMVMVPGLGDDIQALKAGTMEIGDVFVINKSDRDGADRTKTEIEMMLDFDHGEWRPPVSQAVAVNNVGIEELTDNLDKHWNYMSESHQLVEKRTHNSELEIIDLTQSAILKKMMGNEDNRARIRELAKKVAIRERDPYSISQLVLKEMIVGTKGGIKNEDAKS</sequence>
<evidence type="ECO:0000313" key="7">
    <source>
        <dbReference type="EMBL" id="SDY58139.1"/>
    </source>
</evidence>
<dbReference type="GO" id="GO:0005525">
    <property type="term" value="F:GTP binding"/>
    <property type="evidence" value="ECO:0007669"/>
    <property type="project" value="UniProtKB-KW"/>
</dbReference>
<dbReference type="GO" id="GO:0016301">
    <property type="term" value="F:kinase activity"/>
    <property type="evidence" value="ECO:0007669"/>
    <property type="project" value="UniProtKB-KW"/>
</dbReference>
<dbReference type="RefSeq" id="WP_093311540.1">
    <property type="nucleotide sequence ID" value="NZ_FNPV01000003.1"/>
</dbReference>
<feature type="domain" description="AAA+ ATPase" evidence="6">
    <location>
        <begin position="42"/>
        <end position="179"/>
    </location>
</feature>
<keyword evidence="5" id="KW-0143">Chaperone</keyword>
<protein>
    <submittedName>
        <fullName evidence="7">LAO/AO transport system kinase</fullName>
    </submittedName>
</protein>
<accession>A0A1H3L1P0</accession>
<evidence type="ECO:0000256" key="1">
    <source>
        <dbReference type="ARBA" id="ARBA00009625"/>
    </source>
</evidence>
<keyword evidence="3" id="KW-0378">Hydrolase</keyword>
<evidence type="ECO:0000256" key="2">
    <source>
        <dbReference type="ARBA" id="ARBA00022741"/>
    </source>
</evidence>
<dbReference type="InterPro" id="IPR027417">
    <property type="entry name" value="P-loop_NTPase"/>
</dbReference>
<dbReference type="PANTHER" id="PTHR43087">
    <property type="entry name" value="LYSINE/ARGININE/ORNITHINE TRANSPORT SYSTEM KINASE"/>
    <property type="match status" value="1"/>
</dbReference>
<evidence type="ECO:0000259" key="6">
    <source>
        <dbReference type="SMART" id="SM00382"/>
    </source>
</evidence>
<dbReference type="NCBIfam" id="TIGR00750">
    <property type="entry name" value="lao"/>
    <property type="match status" value="1"/>
</dbReference>
<dbReference type="InterPro" id="IPR003593">
    <property type="entry name" value="AAA+_ATPase"/>
</dbReference>
<dbReference type="AlphaFoldDB" id="A0A1H3L1P0"/>
<reference evidence="7 8" key="1">
    <citation type="submission" date="2016-10" db="EMBL/GenBank/DDBJ databases">
        <authorList>
            <person name="de Groot N.N."/>
        </authorList>
    </citation>
    <scope>NUCLEOTIDE SEQUENCE [LARGE SCALE GENOMIC DNA]</scope>
    <source>
        <strain evidence="7 8">APO</strain>
    </source>
</reference>
<keyword evidence="2" id="KW-0547">Nucleotide-binding</keyword>
<keyword evidence="7" id="KW-0418">Kinase</keyword>
<dbReference type="Pfam" id="PF03308">
    <property type="entry name" value="MeaB"/>
    <property type="match status" value="1"/>
</dbReference>
<comment type="similarity">
    <text evidence="1">Belongs to the SIMIBI class G3E GTPase family. ArgK/MeaB subfamily.</text>
</comment>
<dbReference type="SMART" id="SM00382">
    <property type="entry name" value="AAA"/>
    <property type="match status" value="1"/>
</dbReference>
<dbReference type="SUPFAM" id="SSF52540">
    <property type="entry name" value="P-loop containing nucleoside triphosphate hydrolases"/>
    <property type="match status" value="1"/>
</dbReference>
<evidence type="ECO:0000256" key="3">
    <source>
        <dbReference type="ARBA" id="ARBA00022801"/>
    </source>
</evidence>
<dbReference type="InterPro" id="IPR052040">
    <property type="entry name" value="GTPase/Isobutyryl-CoA_mutase"/>
</dbReference>
<keyword evidence="4" id="KW-0342">GTP-binding</keyword>
<keyword evidence="8" id="KW-1185">Reference proteome</keyword>
<dbReference type="STRING" id="159292.SAMN05192546_10318"/>
<dbReference type="Gene3D" id="3.40.50.300">
    <property type="entry name" value="P-loop containing nucleotide triphosphate hydrolases"/>
    <property type="match status" value="1"/>
</dbReference>
<evidence type="ECO:0000256" key="5">
    <source>
        <dbReference type="ARBA" id="ARBA00023186"/>
    </source>
</evidence>
<keyword evidence="7" id="KW-0808">Transferase</keyword>
<dbReference type="GO" id="GO:0003924">
    <property type="term" value="F:GTPase activity"/>
    <property type="evidence" value="ECO:0007669"/>
    <property type="project" value="InterPro"/>
</dbReference>
<gene>
    <name evidence="7" type="ORF">SAMN05192546_10318</name>
</gene>